<dbReference type="Pfam" id="PF07728">
    <property type="entry name" value="AAA_5"/>
    <property type="match status" value="1"/>
</dbReference>
<dbReference type="Gene3D" id="3.40.50.300">
    <property type="entry name" value="P-loop containing nucleotide triphosphate hydrolases"/>
    <property type="match status" value="1"/>
</dbReference>
<reference evidence="2 3" key="1">
    <citation type="submission" date="2019-08" db="EMBL/GenBank/DDBJ databases">
        <title>In-depth cultivation of the pig gut microbiome towards novel bacterial diversity and tailored functional studies.</title>
        <authorList>
            <person name="Wylensek D."/>
            <person name="Hitch T.C.A."/>
            <person name="Clavel T."/>
        </authorList>
    </citation>
    <scope>NUCLEOTIDE SEQUENCE [LARGE SCALE GENOMIC DNA]</scope>
    <source>
        <strain evidence="2 3">Oil+RF-744-GAM-WT-6</strain>
    </source>
</reference>
<sequence length="535" mass="62914">MMNEAELLKIISAYEEDFPIHWDDEKYKWEAVRYFQEHWDIQANEFAKMFFDATSKCGNLLASLQFQPREMIYNLAKADQEKVRKMFSDLFDEDEDLQHRYLDFSNSAKKLTSEYYPGKKDYQSVNAISIYLWLKYPEKYTIIKFSDLRKLAAAIDSDFLPKKGKLLDELTDINEFIKQINDSLKQDISLTKTFDNSITEKCYPDPNLMTLTADFIFYSSRYYLQGWNLEQDDEPEGQESIPFYSQDNYAPYDKSRFLDQVFISENLYEEIKDILSIKENIIFQGPPGVGKTFSAKRLAYALMGEVNDDRIEFVQFHQNYSYEDFIMGYKPTEDGGFTLKNGVFYDFCEKAKKNPGQDYFFIIDEINRGNLSKIFGELLIAIEAGYRDKSVRLAYRNEQFSVPSKLHIIGLMNTADRSLAVIDYALRRRFSFVSLKPGFESKGFREYQRSLSNSMFDHLISKVIELNGVIEKDQSLGDGFCIGHSYFCDLTKEKCTKRRMQEIVKYDIIPTLKEYWFDDKEKLDRWSKVLLDVVK</sequence>
<gene>
    <name evidence="2" type="ORF">FYJ51_07760</name>
</gene>
<dbReference type="PANTHER" id="PTHR37291">
    <property type="entry name" value="5-METHYLCYTOSINE-SPECIFIC RESTRICTION ENZYME B"/>
    <property type="match status" value="1"/>
</dbReference>
<dbReference type="AlphaFoldDB" id="A0A7X2TFN1"/>
<dbReference type="InterPro" id="IPR003593">
    <property type="entry name" value="AAA+_ATPase"/>
</dbReference>
<protein>
    <submittedName>
        <fullName evidence="2">AAA domain-containing protein</fullName>
    </submittedName>
</protein>
<dbReference type="SUPFAM" id="SSF52540">
    <property type="entry name" value="P-loop containing nucleoside triphosphate hydrolases"/>
    <property type="match status" value="1"/>
</dbReference>
<dbReference type="InterPro" id="IPR052934">
    <property type="entry name" value="Methyl-DNA_Rec/Restrict_Enz"/>
</dbReference>
<dbReference type="GO" id="GO:0005524">
    <property type="term" value="F:ATP binding"/>
    <property type="evidence" value="ECO:0007669"/>
    <property type="project" value="InterPro"/>
</dbReference>
<name>A0A7X2TFN1_9FIRM</name>
<accession>A0A7X2TFN1</accession>
<dbReference type="InterPro" id="IPR011704">
    <property type="entry name" value="ATPase_dyneun-rel_AAA"/>
</dbReference>
<dbReference type="RefSeq" id="WP_154504752.1">
    <property type="nucleotide sequence ID" value="NZ_VUMN01000017.1"/>
</dbReference>
<comment type="caution">
    <text evidence="2">The sequence shown here is derived from an EMBL/GenBank/DDBJ whole genome shotgun (WGS) entry which is preliminary data.</text>
</comment>
<feature type="domain" description="AAA+ ATPase" evidence="1">
    <location>
        <begin position="277"/>
        <end position="436"/>
    </location>
</feature>
<keyword evidence="3" id="KW-1185">Reference proteome</keyword>
<evidence type="ECO:0000313" key="2">
    <source>
        <dbReference type="EMBL" id="MSS58802.1"/>
    </source>
</evidence>
<dbReference type="EMBL" id="VUMN01000017">
    <property type="protein sequence ID" value="MSS58802.1"/>
    <property type="molecule type" value="Genomic_DNA"/>
</dbReference>
<dbReference type="PANTHER" id="PTHR37291:SF1">
    <property type="entry name" value="TYPE IV METHYL-DIRECTED RESTRICTION ENZYME ECOKMCRB SUBUNIT"/>
    <property type="match status" value="1"/>
</dbReference>
<dbReference type="SMART" id="SM00382">
    <property type="entry name" value="AAA"/>
    <property type="match status" value="1"/>
</dbReference>
<dbReference type="CDD" id="cd00009">
    <property type="entry name" value="AAA"/>
    <property type="match status" value="1"/>
</dbReference>
<dbReference type="InterPro" id="IPR027417">
    <property type="entry name" value="P-loop_NTPase"/>
</dbReference>
<dbReference type="GO" id="GO:0016887">
    <property type="term" value="F:ATP hydrolysis activity"/>
    <property type="evidence" value="ECO:0007669"/>
    <property type="project" value="InterPro"/>
</dbReference>
<evidence type="ECO:0000313" key="3">
    <source>
        <dbReference type="Proteomes" id="UP000461880"/>
    </source>
</evidence>
<dbReference type="Proteomes" id="UP000461880">
    <property type="component" value="Unassembled WGS sequence"/>
</dbReference>
<proteinExistence type="predicted"/>
<evidence type="ECO:0000259" key="1">
    <source>
        <dbReference type="SMART" id="SM00382"/>
    </source>
</evidence>
<organism evidence="2 3">
    <name type="scientific">Stecheria intestinalis</name>
    <dbReference type="NCBI Taxonomy" id="2606630"/>
    <lineage>
        <taxon>Bacteria</taxon>
        <taxon>Bacillati</taxon>
        <taxon>Bacillota</taxon>
        <taxon>Erysipelotrichia</taxon>
        <taxon>Erysipelotrichales</taxon>
        <taxon>Erysipelotrichaceae</taxon>
        <taxon>Stecheria</taxon>
    </lineage>
</organism>